<keyword evidence="3" id="KW-1003">Cell membrane</keyword>
<evidence type="ECO:0000256" key="4">
    <source>
        <dbReference type="ARBA" id="ARBA00022692"/>
    </source>
</evidence>
<evidence type="ECO:0000313" key="10">
    <source>
        <dbReference type="Proteomes" id="UP001500503"/>
    </source>
</evidence>
<dbReference type="NCBIfam" id="TIGR03920">
    <property type="entry name" value="T7SS_EccD"/>
    <property type="match status" value="1"/>
</dbReference>
<dbReference type="InterPro" id="IPR006707">
    <property type="entry name" value="T7SS_EccD"/>
</dbReference>
<dbReference type="InterPro" id="IPR044049">
    <property type="entry name" value="EccD_transm"/>
</dbReference>
<evidence type="ECO:0000313" key="9">
    <source>
        <dbReference type="EMBL" id="GAA4491269.1"/>
    </source>
</evidence>
<feature type="transmembrane region" description="Helical" evidence="7">
    <location>
        <begin position="126"/>
        <end position="144"/>
    </location>
</feature>
<keyword evidence="6 7" id="KW-0472">Membrane</keyword>
<sequence length="463" mass="47507">MYETTTSDLCHLLIRGPERGFEISVPTGVPLIELLPTLISYAAVEGENLGEVGVEHDGWVLQQLGSEPLDEEGTAGSLDLRDGETLYLRPRREQLPPVHFDDLVDGVATGIRERPSAWRPSFTRRMLLGLALGAIAAALVVLTREHGDPRIIGGVGVGLLMMFGATVASRAIGDAVAGSALGVATVPFFAFAGGLAPTGTAGHALTGARLLAAGASGAAAAVFALAGVAAAAPVFLAAAAAGLIVAVGGAVMLVADVPLTSTAGVAAFLTVAVGGFVPVLSFRLSGLRLPPLPTNAEQLQEGIDPHPSRDVLSRTTIADQHMTALYAMTGLVCAACMTVLAGGHGWSPRTFGLVLAALLLCHSRGLAGAWQRLSVMVPGAYGAVVIPLAMVWNGEPQTRQSMLLSLVAAATVLLMAGWTLPGRRVVPYWGRIADIVQSGLAIALIPLLIADLGLFGFARGLGG</sequence>
<keyword evidence="10" id="KW-1185">Reference proteome</keyword>
<comment type="caution">
    <text evidence="9">The sequence shown here is derived from an EMBL/GenBank/DDBJ whole genome shotgun (WGS) entry which is preliminary data.</text>
</comment>
<evidence type="ECO:0000256" key="1">
    <source>
        <dbReference type="ARBA" id="ARBA00004651"/>
    </source>
</evidence>
<evidence type="ECO:0000256" key="6">
    <source>
        <dbReference type="ARBA" id="ARBA00023136"/>
    </source>
</evidence>
<proteinExistence type="inferred from homology"/>
<accession>A0ABP8PTX5</accession>
<dbReference type="Proteomes" id="UP001500503">
    <property type="component" value="Unassembled WGS sequence"/>
</dbReference>
<feature type="transmembrane region" description="Helical" evidence="7">
    <location>
        <begin position="151"/>
        <end position="169"/>
    </location>
</feature>
<feature type="transmembrane region" description="Helical" evidence="7">
    <location>
        <begin position="324"/>
        <end position="343"/>
    </location>
</feature>
<keyword evidence="5 7" id="KW-1133">Transmembrane helix</keyword>
<protein>
    <submittedName>
        <fullName evidence="9">Type VII secretion integral membrane protein EccD</fullName>
    </submittedName>
</protein>
<keyword evidence="4 7" id="KW-0812">Transmembrane</keyword>
<dbReference type="RefSeq" id="WP_345461911.1">
    <property type="nucleotide sequence ID" value="NZ_BAABHF010000016.1"/>
</dbReference>
<evidence type="ECO:0000256" key="2">
    <source>
        <dbReference type="ARBA" id="ARBA00006162"/>
    </source>
</evidence>
<dbReference type="Pfam" id="PF19053">
    <property type="entry name" value="EccD"/>
    <property type="match status" value="1"/>
</dbReference>
<evidence type="ECO:0000259" key="8">
    <source>
        <dbReference type="Pfam" id="PF19053"/>
    </source>
</evidence>
<organism evidence="9 10">
    <name type="scientific">Actinoallomurus oryzae</name>
    <dbReference type="NCBI Taxonomy" id="502180"/>
    <lineage>
        <taxon>Bacteria</taxon>
        <taxon>Bacillati</taxon>
        <taxon>Actinomycetota</taxon>
        <taxon>Actinomycetes</taxon>
        <taxon>Streptosporangiales</taxon>
        <taxon>Thermomonosporaceae</taxon>
        <taxon>Actinoallomurus</taxon>
    </lineage>
</organism>
<feature type="transmembrane region" description="Helical" evidence="7">
    <location>
        <begin position="262"/>
        <end position="282"/>
    </location>
</feature>
<reference evidence="10" key="1">
    <citation type="journal article" date="2019" name="Int. J. Syst. Evol. Microbiol.">
        <title>The Global Catalogue of Microorganisms (GCM) 10K type strain sequencing project: providing services to taxonomists for standard genome sequencing and annotation.</title>
        <authorList>
            <consortium name="The Broad Institute Genomics Platform"/>
            <consortium name="The Broad Institute Genome Sequencing Center for Infectious Disease"/>
            <person name="Wu L."/>
            <person name="Ma J."/>
        </authorList>
    </citation>
    <scope>NUCLEOTIDE SEQUENCE [LARGE SCALE GENOMIC DNA]</scope>
    <source>
        <strain evidence="10">JCM 17933</strain>
    </source>
</reference>
<feature type="transmembrane region" description="Helical" evidence="7">
    <location>
        <begin position="440"/>
        <end position="458"/>
    </location>
</feature>
<dbReference type="Gene3D" id="3.10.20.90">
    <property type="entry name" value="Phosphatidylinositol 3-kinase Catalytic Subunit, Chain A, domain 1"/>
    <property type="match status" value="1"/>
</dbReference>
<feature type="transmembrane region" description="Helical" evidence="7">
    <location>
        <begin position="208"/>
        <end position="228"/>
    </location>
</feature>
<feature type="transmembrane region" description="Helical" evidence="7">
    <location>
        <begin position="234"/>
        <end position="255"/>
    </location>
</feature>
<feature type="transmembrane region" description="Helical" evidence="7">
    <location>
        <begin position="403"/>
        <end position="420"/>
    </location>
</feature>
<feature type="transmembrane region" description="Helical" evidence="7">
    <location>
        <begin position="373"/>
        <end position="391"/>
    </location>
</feature>
<comment type="subcellular location">
    <subcellularLocation>
        <location evidence="1">Cell membrane</location>
        <topology evidence="1">Multi-pass membrane protein</topology>
    </subcellularLocation>
</comment>
<dbReference type="Pfam" id="PF08817">
    <property type="entry name" value="YukD"/>
    <property type="match status" value="1"/>
</dbReference>
<feature type="transmembrane region" description="Helical" evidence="7">
    <location>
        <begin position="175"/>
        <end position="196"/>
    </location>
</feature>
<gene>
    <name evidence="9" type="primary">eccD_1</name>
    <name evidence="9" type="ORF">GCM10023191_024950</name>
</gene>
<feature type="domain" description="EccD-like transmembrane" evidence="8">
    <location>
        <begin position="123"/>
        <end position="461"/>
    </location>
</feature>
<comment type="similarity">
    <text evidence="2">Belongs to the EccD/Snm4 family.</text>
</comment>
<evidence type="ECO:0000256" key="7">
    <source>
        <dbReference type="SAM" id="Phobius"/>
    </source>
</evidence>
<dbReference type="InterPro" id="IPR024962">
    <property type="entry name" value="YukD-like"/>
</dbReference>
<evidence type="ECO:0000256" key="3">
    <source>
        <dbReference type="ARBA" id="ARBA00022475"/>
    </source>
</evidence>
<dbReference type="EMBL" id="BAABHF010000016">
    <property type="protein sequence ID" value="GAA4491269.1"/>
    <property type="molecule type" value="Genomic_DNA"/>
</dbReference>
<dbReference type="PIRSF" id="PIRSF017804">
    <property type="entry name" value="Secretion_EccD1"/>
    <property type="match status" value="1"/>
</dbReference>
<name>A0ABP8PTX5_9ACTN</name>
<evidence type="ECO:0000256" key="5">
    <source>
        <dbReference type="ARBA" id="ARBA00022989"/>
    </source>
</evidence>